<protein>
    <submittedName>
        <fullName evidence="2">Cysteine desulfurase family protein</fullName>
    </submittedName>
</protein>
<evidence type="ECO:0000313" key="3">
    <source>
        <dbReference type="Proteomes" id="UP000004259"/>
    </source>
</evidence>
<sequence>MDRIAYFDNAATTFPKPECVYQALDEFARSCGVSLGRGQHKLSSKASYIADETRELLLSLFHCTNKKVVFTNTATEAINIILKGIKIPVNANVYITPFEHNAVTRTLHYLNKFTSFNIIELSANKTTYELQIEDIDRQFKDKKPFCVIASHVSNVFGAICSIEKLFLTSKKYGAINIADLCQSSGLIDLNLSSTIFDYAVFAGHKTLYGPLGISGFITDFPNDLEPIIIGGTGIESANQDMPSEIPIRYEAGSHNTTAIAGLHASVEWILKTGVNVIYKQEMRNHKRLIDILGSYENITVYNPKLSVGVVSCSFDNYAPDEIGQVLSNMNIAFRSGLHCAPLAHKFNGTFPSGTVRFSVGYFNTDEDFDMLDDALSYIEENS</sequence>
<reference evidence="2 3" key="1">
    <citation type="submission" date="2011-02" db="EMBL/GenBank/DDBJ databases">
        <authorList>
            <person name="Nelson K.E."/>
            <person name="Sutton G."/>
            <person name="Torralba M."/>
            <person name="Durkin S."/>
            <person name="Harkins D."/>
            <person name="Montgomery R."/>
            <person name="Ziemer C."/>
            <person name="Klaassens E."/>
            <person name="Ocuiv P."/>
            <person name="Morrison M."/>
        </authorList>
    </citation>
    <scope>NUCLEOTIDE SEQUENCE [LARGE SCALE GENOMIC DNA]</scope>
    <source>
        <strain evidence="2 3">8</strain>
    </source>
</reference>
<dbReference type="NCBIfam" id="TIGR01977">
    <property type="entry name" value="am_tr_V_EF2568"/>
    <property type="match status" value="1"/>
</dbReference>
<keyword evidence="3" id="KW-1185">Reference proteome</keyword>
<dbReference type="InterPro" id="IPR010969">
    <property type="entry name" value="Cys_dSase-rel_unknwn_funct"/>
</dbReference>
<dbReference type="OrthoDB" id="9804366at2"/>
<dbReference type="Gene3D" id="3.40.640.10">
    <property type="entry name" value="Type I PLP-dependent aspartate aminotransferase-like (Major domain)"/>
    <property type="match status" value="1"/>
</dbReference>
<dbReference type="AlphaFoldDB" id="E9SGE0"/>
<dbReference type="InterPro" id="IPR015422">
    <property type="entry name" value="PyrdxlP-dep_Trfase_small"/>
</dbReference>
<evidence type="ECO:0000313" key="2">
    <source>
        <dbReference type="EMBL" id="EGC01669.1"/>
    </source>
</evidence>
<gene>
    <name evidence="2" type="ORF">CUS_6359</name>
</gene>
<comment type="caution">
    <text evidence="2">The sequence shown here is derived from an EMBL/GenBank/DDBJ whole genome shotgun (WGS) entry which is preliminary data.</text>
</comment>
<dbReference type="eggNOG" id="COG0520">
    <property type="taxonomic scope" value="Bacteria"/>
</dbReference>
<dbReference type="InterPro" id="IPR015421">
    <property type="entry name" value="PyrdxlP-dep_Trfase_major"/>
</dbReference>
<accession>E9SGE0</accession>
<feature type="domain" description="Aminotransferase class V" evidence="1">
    <location>
        <begin position="6"/>
        <end position="371"/>
    </location>
</feature>
<dbReference type="EMBL" id="ADKM02000123">
    <property type="protein sequence ID" value="EGC01669.1"/>
    <property type="molecule type" value="Genomic_DNA"/>
</dbReference>
<proteinExistence type="predicted"/>
<organism evidence="2 3">
    <name type="scientific">Ruminococcus albus 8</name>
    <dbReference type="NCBI Taxonomy" id="246199"/>
    <lineage>
        <taxon>Bacteria</taxon>
        <taxon>Bacillati</taxon>
        <taxon>Bacillota</taxon>
        <taxon>Clostridia</taxon>
        <taxon>Eubacteriales</taxon>
        <taxon>Oscillospiraceae</taxon>
        <taxon>Ruminococcus</taxon>
    </lineage>
</organism>
<evidence type="ECO:0000259" key="1">
    <source>
        <dbReference type="Pfam" id="PF00266"/>
    </source>
</evidence>
<dbReference type="SUPFAM" id="SSF53383">
    <property type="entry name" value="PLP-dependent transferases"/>
    <property type="match status" value="1"/>
</dbReference>
<dbReference type="Pfam" id="PF00266">
    <property type="entry name" value="Aminotran_5"/>
    <property type="match status" value="1"/>
</dbReference>
<dbReference type="PANTHER" id="PTHR43586">
    <property type="entry name" value="CYSTEINE DESULFURASE"/>
    <property type="match status" value="1"/>
</dbReference>
<name>E9SGE0_RUMAL</name>
<dbReference type="Proteomes" id="UP000004259">
    <property type="component" value="Unassembled WGS sequence"/>
</dbReference>
<dbReference type="RefSeq" id="WP_002852496.1">
    <property type="nucleotide sequence ID" value="NZ_ADKM02000123.1"/>
</dbReference>
<dbReference type="InterPro" id="IPR015424">
    <property type="entry name" value="PyrdxlP-dep_Trfase"/>
</dbReference>
<dbReference type="InterPro" id="IPR000192">
    <property type="entry name" value="Aminotrans_V_dom"/>
</dbReference>
<dbReference type="STRING" id="246199.CUS_6359"/>
<dbReference type="Gene3D" id="3.90.1150.10">
    <property type="entry name" value="Aspartate Aminotransferase, domain 1"/>
    <property type="match status" value="1"/>
</dbReference>
<dbReference type="PANTHER" id="PTHR43586:SF4">
    <property type="entry name" value="ISOPENICILLIN N EPIMERASE"/>
    <property type="match status" value="1"/>
</dbReference>
<dbReference type="GO" id="GO:0003824">
    <property type="term" value="F:catalytic activity"/>
    <property type="evidence" value="ECO:0007669"/>
    <property type="project" value="UniProtKB-ARBA"/>
</dbReference>